<dbReference type="InterPro" id="IPR011990">
    <property type="entry name" value="TPR-like_helical_dom_sf"/>
</dbReference>
<gene>
    <name evidence="4" type="ORF">HUE88_10805</name>
</gene>
<feature type="repeat" description="TPR" evidence="3">
    <location>
        <begin position="86"/>
        <end position="119"/>
    </location>
</feature>
<name>A0A7S7LVW6_9BACT</name>
<keyword evidence="2 3" id="KW-0802">TPR repeat</keyword>
<reference evidence="4 5" key="1">
    <citation type="submission" date="2020-05" db="EMBL/GenBank/DDBJ databases">
        <title>Sulfurimonas marisnigri, sp. nov., and Sulfurimonas baltica, sp. nov., manganese oxide reducing chemolithoautotrophs of the class Epsilonproteobacteria isolated from the pelagic redoxclines of the Black and Baltic Seas and emended description of the genus Sulfurimonas.</title>
        <authorList>
            <person name="Henkel J.V."/>
            <person name="Laudan C."/>
            <person name="Werner J."/>
            <person name="Neu T."/>
            <person name="Plewe S."/>
            <person name="Sproer C."/>
            <person name="Bunk B."/>
            <person name="Schulz-Vogt H.N."/>
        </authorList>
    </citation>
    <scope>NUCLEOTIDE SEQUENCE [LARGE SCALE GENOMIC DNA]</scope>
    <source>
        <strain evidence="4 5">GD2</strain>
    </source>
</reference>
<dbReference type="RefSeq" id="WP_194368918.1">
    <property type="nucleotide sequence ID" value="NZ_CP054492.1"/>
</dbReference>
<dbReference type="AlphaFoldDB" id="A0A7S7LVW6"/>
<dbReference type="EMBL" id="CP054492">
    <property type="protein sequence ID" value="QOY51589.1"/>
    <property type="molecule type" value="Genomic_DNA"/>
</dbReference>
<dbReference type="KEGG" id="sbal:HUE88_10805"/>
<dbReference type="SMART" id="SM00028">
    <property type="entry name" value="TPR"/>
    <property type="match status" value="4"/>
</dbReference>
<evidence type="ECO:0000256" key="1">
    <source>
        <dbReference type="ARBA" id="ARBA00022737"/>
    </source>
</evidence>
<sequence>MTTFQLLMLGASAFFAFKIYEHIQTLQDPEVADSKEASDETRSADAFSVFSPESLIIRADESFKEGDLQKSLALLTEANAKAKNNPDVLFKIGYILQQLNNNDEALKYYKEALELDKKNDYIHNSIASIYRANGEFISAKMHLNESLAIDSQNAITYYNYGNLLVDMNHPDEAIEMYKRAIEINPDFDEAKEELQKLS</sequence>
<evidence type="ECO:0000313" key="4">
    <source>
        <dbReference type="EMBL" id="QOY51589.1"/>
    </source>
</evidence>
<accession>A0A7S7LVW6</accession>
<dbReference type="InterPro" id="IPR019734">
    <property type="entry name" value="TPR_rpt"/>
</dbReference>
<keyword evidence="5" id="KW-1185">Reference proteome</keyword>
<dbReference type="InterPro" id="IPR051685">
    <property type="entry name" value="Ycf3/AcsC/BcsC/TPR_MFPF"/>
</dbReference>
<dbReference type="PROSITE" id="PS50005">
    <property type="entry name" value="TPR"/>
    <property type="match status" value="2"/>
</dbReference>
<feature type="repeat" description="TPR" evidence="3">
    <location>
        <begin position="154"/>
        <end position="187"/>
    </location>
</feature>
<dbReference type="Gene3D" id="1.25.40.10">
    <property type="entry name" value="Tetratricopeptide repeat domain"/>
    <property type="match status" value="1"/>
</dbReference>
<organism evidence="4 5">
    <name type="scientific">Candidatus Sulfurimonas baltica</name>
    <dbReference type="NCBI Taxonomy" id="2740404"/>
    <lineage>
        <taxon>Bacteria</taxon>
        <taxon>Pseudomonadati</taxon>
        <taxon>Campylobacterota</taxon>
        <taxon>Epsilonproteobacteria</taxon>
        <taxon>Campylobacterales</taxon>
        <taxon>Sulfurimonadaceae</taxon>
        <taxon>Sulfurimonas</taxon>
    </lineage>
</organism>
<proteinExistence type="predicted"/>
<dbReference type="PANTHER" id="PTHR44943:SF8">
    <property type="entry name" value="TPR REPEAT-CONTAINING PROTEIN MJ0263"/>
    <property type="match status" value="1"/>
</dbReference>
<dbReference type="Pfam" id="PF13424">
    <property type="entry name" value="TPR_12"/>
    <property type="match status" value="1"/>
</dbReference>
<dbReference type="SUPFAM" id="SSF48452">
    <property type="entry name" value="TPR-like"/>
    <property type="match status" value="1"/>
</dbReference>
<dbReference type="PANTHER" id="PTHR44943">
    <property type="entry name" value="CELLULOSE SYNTHASE OPERON PROTEIN C"/>
    <property type="match status" value="1"/>
</dbReference>
<evidence type="ECO:0000256" key="3">
    <source>
        <dbReference type="PROSITE-ProRule" id="PRU00339"/>
    </source>
</evidence>
<keyword evidence="1" id="KW-0677">Repeat</keyword>
<dbReference type="Pfam" id="PF00515">
    <property type="entry name" value="TPR_1"/>
    <property type="match status" value="1"/>
</dbReference>
<dbReference type="PROSITE" id="PS50293">
    <property type="entry name" value="TPR_REGION"/>
    <property type="match status" value="2"/>
</dbReference>
<evidence type="ECO:0000313" key="5">
    <source>
        <dbReference type="Proteomes" id="UP000593994"/>
    </source>
</evidence>
<protein>
    <submittedName>
        <fullName evidence="4">Tetratricopeptide repeat protein</fullName>
    </submittedName>
</protein>
<dbReference type="Proteomes" id="UP000593994">
    <property type="component" value="Chromosome"/>
</dbReference>
<evidence type="ECO:0000256" key="2">
    <source>
        <dbReference type="ARBA" id="ARBA00022803"/>
    </source>
</evidence>